<dbReference type="Pfam" id="PF01823">
    <property type="entry name" value="MACPF"/>
    <property type="match status" value="1"/>
</dbReference>
<evidence type="ECO:0000313" key="3">
    <source>
        <dbReference type="EMBL" id="KAJ7714596.1"/>
    </source>
</evidence>
<dbReference type="InterPro" id="IPR020864">
    <property type="entry name" value="MACPF"/>
</dbReference>
<organism evidence="3 4">
    <name type="scientific">Mycena metata</name>
    <dbReference type="NCBI Taxonomy" id="1033252"/>
    <lineage>
        <taxon>Eukaryota</taxon>
        <taxon>Fungi</taxon>
        <taxon>Dikarya</taxon>
        <taxon>Basidiomycota</taxon>
        <taxon>Agaricomycotina</taxon>
        <taxon>Agaricomycetes</taxon>
        <taxon>Agaricomycetidae</taxon>
        <taxon>Agaricales</taxon>
        <taxon>Marasmiineae</taxon>
        <taxon>Mycenaceae</taxon>
        <taxon>Mycena</taxon>
    </lineage>
</organism>
<comment type="caution">
    <text evidence="3">The sequence shown here is derived from an EMBL/GenBank/DDBJ whole genome shotgun (WGS) entry which is preliminary data.</text>
</comment>
<keyword evidence="4" id="KW-1185">Reference proteome</keyword>
<proteinExistence type="predicted"/>
<reference evidence="3" key="1">
    <citation type="submission" date="2023-03" db="EMBL/GenBank/DDBJ databases">
        <title>Massive genome expansion in bonnet fungi (Mycena s.s.) driven by repeated elements and novel gene families across ecological guilds.</title>
        <authorList>
            <consortium name="Lawrence Berkeley National Laboratory"/>
            <person name="Harder C.B."/>
            <person name="Miyauchi S."/>
            <person name="Viragh M."/>
            <person name="Kuo A."/>
            <person name="Thoen E."/>
            <person name="Andreopoulos B."/>
            <person name="Lu D."/>
            <person name="Skrede I."/>
            <person name="Drula E."/>
            <person name="Henrissat B."/>
            <person name="Morin E."/>
            <person name="Kohler A."/>
            <person name="Barry K."/>
            <person name="LaButti K."/>
            <person name="Morin E."/>
            <person name="Salamov A."/>
            <person name="Lipzen A."/>
            <person name="Mereny Z."/>
            <person name="Hegedus B."/>
            <person name="Baldrian P."/>
            <person name="Stursova M."/>
            <person name="Weitz H."/>
            <person name="Taylor A."/>
            <person name="Grigoriev I.V."/>
            <person name="Nagy L.G."/>
            <person name="Martin F."/>
            <person name="Kauserud H."/>
        </authorList>
    </citation>
    <scope>NUCLEOTIDE SEQUENCE</scope>
    <source>
        <strain evidence="3">CBHHK182m</strain>
    </source>
</reference>
<accession>A0AAD7H8S7</accession>
<dbReference type="EMBL" id="JARKIB010000322">
    <property type="protein sequence ID" value="KAJ7714596.1"/>
    <property type="molecule type" value="Genomic_DNA"/>
</dbReference>
<gene>
    <name evidence="3" type="ORF">B0H16DRAFT_1742513</name>
</gene>
<feature type="region of interest" description="Disordered" evidence="1">
    <location>
        <begin position="102"/>
        <end position="123"/>
    </location>
</feature>
<feature type="domain" description="MACPF" evidence="2">
    <location>
        <begin position="143"/>
        <end position="224"/>
    </location>
</feature>
<evidence type="ECO:0000256" key="1">
    <source>
        <dbReference type="SAM" id="MobiDB-lite"/>
    </source>
</evidence>
<dbReference type="Proteomes" id="UP001215598">
    <property type="component" value="Unassembled WGS sequence"/>
</dbReference>
<sequence length="359" mass="40753">MQHNDPGRDGYRDLFGIHALEVLTGVEPLGPSSKAEVENLVEPSPEEITDQETIDAEPLEERIRQLTSSYLGNMHDINHGTYGRKSVLSMLDVPIQYTAPPNQNEEFEQRQKTHRQQASDFSMRREEHYSSNWAFQSAVSTHSQQYSLHHIIQIATADPDRVELSAEMRNIISRMPPFSAESEQQYMQFFANYGTHVVTRLALGGVLRVVLDSRDEVSKHQTYATGNGGAVNLTSGRLARNRRVLVFRDGGGSVGQWIKELEKDPVFCPDHPLTEYQPLCSIRGLPGDKQKDLENAYQIYVQKTVRTEKVLDNSESTGESKTLPRRKNWFSVARLLRESVTQAVWKFGGNRRNSGIQLR</sequence>
<evidence type="ECO:0000259" key="2">
    <source>
        <dbReference type="Pfam" id="PF01823"/>
    </source>
</evidence>
<name>A0AAD7H8S7_9AGAR</name>
<evidence type="ECO:0000313" key="4">
    <source>
        <dbReference type="Proteomes" id="UP001215598"/>
    </source>
</evidence>
<protein>
    <recommendedName>
        <fullName evidence="2">MACPF domain-containing protein</fullName>
    </recommendedName>
</protein>
<dbReference type="AlphaFoldDB" id="A0AAD7H8S7"/>